<dbReference type="GO" id="GO:0006412">
    <property type="term" value="P:translation"/>
    <property type="evidence" value="ECO:0007669"/>
    <property type="project" value="InterPro"/>
</dbReference>
<dbReference type="InterPro" id="IPR028909">
    <property type="entry name" value="bL21-like"/>
</dbReference>
<dbReference type="HAMAP" id="MF_01363">
    <property type="entry name" value="Ribosomal_bL21"/>
    <property type="match status" value="1"/>
</dbReference>
<reference evidence="6" key="1">
    <citation type="submission" date="2018-05" db="EMBL/GenBank/DDBJ databases">
        <authorList>
            <person name="Lanie J.A."/>
            <person name="Ng W.-L."/>
            <person name="Kazmierczak K.M."/>
            <person name="Andrzejewski T.M."/>
            <person name="Davidsen T.M."/>
            <person name="Wayne K.J."/>
            <person name="Tettelin H."/>
            <person name="Glass J.I."/>
            <person name="Rusch D."/>
            <person name="Podicherti R."/>
            <person name="Tsui H.-C.T."/>
            <person name="Winkler M.E."/>
        </authorList>
    </citation>
    <scope>NUCLEOTIDE SEQUENCE</scope>
</reference>
<dbReference type="GO" id="GO:0005737">
    <property type="term" value="C:cytoplasm"/>
    <property type="evidence" value="ECO:0007669"/>
    <property type="project" value="UniProtKB-ARBA"/>
</dbReference>
<evidence type="ECO:0000256" key="5">
    <source>
        <dbReference type="ARBA" id="ARBA00023274"/>
    </source>
</evidence>
<evidence type="ECO:0000256" key="4">
    <source>
        <dbReference type="ARBA" id="ARBA00022980"/>
    </source>
</evidence>
<evidence type="ECO:0008006" key="7">
    <source>
        <dbReference type="Google" id="ProtNLM"/>
    </source>
</evidence>
<dbReference type="InterPro" id="IPR036164">
    <property type="entry name" value="bL21-like_sf"/>
</dbReference>
<dbReference type="Pfam" id="PF00829">
    <property type="entry name" value="Ribosomal_L21p"/>
    <property type="match status" value="1"/>
</dbReference>
<dbReference type="AlphaFoldDB" id="A0A382GN45"/>
<dbReference type="PROSITE" id="PS01169">
    <property type="entry name" value="RIBOSOMAL_L21"/>
    <property type="match status" value="1"/>
</dbReference>
<dbReference type="InterPro" id="IPR001787">
    <property type="entry name" value="Ribosomal_bL21"/>
</dbReference>
<sequence length="104" mass="11756">MFAVLNTGGKQYKVSQGDLINIEKLESDVGDKVTLSQVLMVGEGENVEVGSPYISNCEVTGEVVEQGKSAKIIVFKKKRRKNYRRKNGHRQRFTQLKITEIIKK</sequence>
<organism evidence="6">
    <name type="scientific">marine metagenome</name>
    <dbReference type="NCBI Taxonomy" id="408172"/>
    <lineage>
        <taxon>unclassified sequences</taxon>
        <taxon>metagenomes</taxon>
        <taxon>ecological metagenomes</taxon>
    </lineage>
</organism>
<accession>A0A382GN45</accession>
<dbReference type="GO" id="GO:1990904">
    <property type="term" value="C:ribonucleoprotein complex"/>
    <property type="evidence" value="ECO:0007669"/>
    <property type="project" value="UniProtKB-KW"/>
</dbReference>
<dbReference type="InterPro" id="IPR018258">
    <property type="entry name" value="Ribosomal_bL21_CS"/>
</dbReference>
<keyword evidence="4" id="KW-0689">Ribosomal protein</keyword>
<protein>
    <recommendedName>
        <fullName evidence="7">50S ribosomal protein L21</fullName>
    </recommendedName>
</protein>
<name>A0A382GN45_9ZZZZ</name>
<dbReference type="SUPFAM" id="SSF141091">
    <property type="entry name" value="L21p-like"/>
    <property type="match status" value="1"/>
</dbReference>
<keyword evidence="5" id="KW-0687">Ribonucleoprotein</keyword>
<comment type="similarity">
    <text evidence="1">Belongs to the bacterial ribosomal protein bL21 family.</text>
</comment>
<proteinExistence type="inferred from homology"/>
<evidence type="ECO:0000256" key="2">
    <source>
        <dbReference type="ARBA" id="ARBA00022730"/>
    </source>
</evidence>
<evidence type="ECO:0000256" key="1">
    <source>
        <dbReference type="ARBA" id="ARBA00008563"/>
    </source>
</evidence>
<evidence type="ECO:0000313" key="6">
    <source>
        <dbReference type="EMBL" id="SVB75571.1"/>
    </source>
</evidence>
<dbReference type="EMBL" id="UINC01056023">
    <property type="protein sequence ID" value="SVB75571.1"/>
    <property type="molecule type" value="Genomic_DNA"/>
</dbReference>
<dbReference type="GO" id="GO:0003735">
    <property type="term" value="F:structural constituent of ribosome"/>
    <property type="evidence" value="ECO:0007669"/>
    <property type="project" value="InterPro"/>
</dbReference>
<dbReference type="PANTHER" id="PTHR21349:SF0">
    <property type="entry name" value="LARGE RIBOSOMAL SUBUNIT PROTEIN BL21M"/>
    <property type="match status" value="1"/>
</dbReference>
<dbReference type="GO" id="GO:0019843">
    <property type="term" value="F:rRNA binding"/>
    <property type="evidence" value="ECO:0007669"/>
    <property type="project" value="UniProtKB-KW"/>
</dbReference>
<dbReference type="GO" id="GO:0005840">
    <property type="term" value="C:ribosome"/>
    <property type="evidence" value="ECO:0007669"/>
    <property type="project" value="UniProtKB-KW"/>
</dbReference>
<evidence type="ECO:0000256" key="3">
    <source>
        <dbReference type="ARBA" id="ARBA00022884"/>
    </source>
</evidence>
<gene>
    <name evidence="6" type="ORF">METZ01_LOCUS228425</name>
</gene>
<dbReference type="NCBIfam" id="TIGR00061">
    <property type="entry name" value="L21"/>
    <property type="match status" value="1"/>
</dbReference>
<keyword evidence="2" id="KW-0699">rRNA-binding</keyword>
<dbReference type="PANTHER" id="PTHR21349">
    <property type="entry name" value="50S RIBOSOMAL PROTEIN L21"/>
    <property type="match status" value="1"/>
</dbReference>
<keyword evidence="3" id="KW-0694">RNA-binding</keyword>